<organism evidence="11 12">
    <name type="scientific">Polytolypa hystricis (strain UAMH7299)</name>
    <dbReference type="NCBI Taxonomy" id="1447883"/>
    <lineage>
        <taxon>Eukaryota</taxon>
        <taxon>Fungi</taxon>
        <taxon>Dikarya</taxon>
        <taxon>Ascomycota</taxon>
        <taxon>Pezizomycotina</taxon>
        <taxon>Eurotiomycetes</taxon>
        <taxon>Eurotiomycetidae</taxon>
        <taxon>Onygenales</taxon>
        <taxon>Onygenales incertae sedis</taxon>
        <taxon>Polytolypa</taxon>
    </lineage>
</organism>
<evidence type="ECO:0000256" key="6">
    <source>
        <dbReference type="ARBA" id="ARBA00022741"/>
    </source>
</evidence>
<dbReference type="InterPro" id="IPR017998">
    <property type="entry name" value="Chaperone_TCP-1"/>
</dbReference>
<keyword evidence="12" id="KW-1185">Reference proteome</keyword>
<keyword evidence="8 10" id="KW-0143">Chaperone</keyword>
<dbReference type="OrthoDB" id="10248520at2759"/>
<evidence type="ECO:0000256" key="7">
    <source>
        <dbReference type="ARBA" id="ARBA00022840"/>
    </source>
</evidence>
<dbReference type="InterPro" id="IPR002194">
    <property type="entry name" value="Chaperonin_TCP-1_CS"/>
</dbReference>
<dbReference type="PROSITE" id="PS00750">
    <property type="entry name" value="TCP1_1"/>
    <property type="match status" value="1"/>
</dbReference>
<keyword evidence="5" id="KW-0963">Cytoplasm</keyword>
<evidence type="ECO:0000256" key="2">
    <source>
        <dbReference type="ARBA" id="ARBA00008020"/>
    </source>
</evidence>
<proteinExistence type="inferred from homology"/>
<keyword evidence="6 10" id="KW-0547">Nucleotide-binding</keyword>
<dbReference type="PROSITE" id="PS00995">
    <property type="entry name" value="TCP1_3"/>
    <property type="match status" value="1"/>
</dbReference>
<name>A0A2B7YFJ0_POLH7</name>
<dbReference type="NCBIfam" id="TIGR02341">
    <property type="entry name" value="chap_CCT_beta"/>
    <property type="match status" value="1"/>
</dbReference>
<dbReference type="PANTHER" id="PTHR11353">
    <property type="entry name" value="CHAPERONIN"/>
    <property type="match status" value="1"/>
</dbReference>
<comment type="caution">
    <text evidence="11">The sequence shown here is derived from an EMBL/GenBank/DDBJ whole genome shotgun (WGS) entry which is preliminary data.</text>
</comment>
<dbReference type="InterPro" id="IPR027410">
    <property type="entry name" value="TCP-1-like_intermed_sf"/>
</dbReference>
<evidence type="ECO:0000313" key="12">
    <source>
        <dbReference type="Proteomes" id="UP000224634"/>
    </source>
</evidence>
<evidence type="ECO:0000256" key="1">
    <source>
        <dbReference type="ARBA" id="ARBA00004496"/>
    </source>
</evidence>
<dbReference type="Gene3D" id="3.30.260.10">
    <property type="entry name" value="TCP-1-like chaperonin intermediate domain"/>
    <property type="match status" value="1"/>
</dbReference>
<accession>A0A2B7YFJ0</accession>
<dbReference type="SUPFAM" id="SSF52029">
    <property type="entry name" value="GroEL apical domain-like"/>
    <property type="match status" value="1"/>
</dbReference>
<comment type="subunit">
    <text evidence="3">Heterooligomeric complex of about 850 to 900 kDa that forms two stacked rings, 12 to 16 nm in diameter.</text>
</comment>
<gene>
    <name evidence="11" type="ORF">AJ80_03807</name>
</gene>
<dbReference type="SUPFAM" id="SSF54849">
    <property type="entry name" value="GroEL-intermediate domain like"/>
    <property type="match status" value="1"/>
</dbReference>
<dbReference type="Gene3D" id="1.10.560.10">
    <property type="entry name" value="GroEL-like equatorial domain"/>
    <property type="match status" value="1"/>
</dbReference>
<dbReference type="FunFam" id="1.10.560.10:FF:000045">
    <property type="entry name" value="T-complex protein 1 subunit eta"/>
    <property type="match status" value="1"/>
</dbReference>
<evidence type="ECO:0000256" key="9">
    <source>
        <dbReference type="ARBA" id="ARBA00033237"/>
    </source>
</evidence>
<protein>
    <recommendedName>
        <fullName evidence="4">T-complex protein 1 subunit beta</fullName>
    </recommendedName>
    <alternativeName>
        <fullName evidence="9">CCT-beta</fullName>
    </alternativeName>
</protein>
<dbReference type="PRINTS" id="PR00304">
    <property type="entry name" value="TCOMPLEXTCP1"/>
</dbReference>
<evidence type="ECO:0000313" key="11">
    <source>
        <dbReference type="EMBL" id="PGH19652.1"/>
    </source>
</evidence>
<dbReference type="FunFam" id="3.50.7.10:FF:000002">
    <property type="entry name" value="T-complex protein 1 subunit beta"/>
    <property type="match status" value="1"/>
</dbReference>
<evidence type="ECO:0000256" key="8">
    <source>
        <dbReference type="ARBA" id="ARBA00023186"/>
    </source>
</evidence>
<evidence type="ECO:0000256" key="10">
    <source>
        <dbReference type="RuleBase" id="RU004187"/>
    </source>
</evidence>
<dbReference type="GO" id="GO:0140662">
    <property type="term" value="F:ATP-dependent protein folding chaperone"/>
    <property type="evidence" value="ECO:0007669"/>
    <property type="project" value="InterPro"/>
</dbReference>
<dbReference type="Proteomes" id="UP000224634">
    <property type="component" value="Unassembled WGS sequence"/>
</dbReference>
<comment type="subcellular location">
    <subcellularLocation>
        <location evidence="1">Cytoplasm</location>
    </subcellularLocation>
</comment>
<dbReference type="FunFam" id="1.10.560.10:FF:000017">
    <property type="entry name" value="T-complex protein 1 subunit eta"/>
    <property type="match status" value="1"/>
</dbReference>
<dbReference type="NCBIfam" id="NF041083">
    <property type="entry name" value="thermosome_beta"/>
    <property type="match status" value="1"/>
</dbReference>
<dbReference type="GO" id="GO:0051082">
    <property type="term" value="F:unfolded protein binding"/>
    <property type="evidence" value="ECO:0007669"/>
    <property type="project" value="InterPro"/>
</dbReference>
<comment type="similarity">
    <text evidence="2 10">Belongs to the TCP-1 chaperonin family.</text>
</comment>
<dbReference type="GO" id="GO:0005524">
    <property type="term" value="F:ATP binding"/>
    <property type="evidence" value="ECO:0007669"/>
    <property type="project" value="UniProtKB-KW"/>
</dbReference>
<reference evidence="11 12" key="1">
    <citation type="submission" date="2017-10" db="EMBL/GenBank/DDBJ databases">
        <title>Comparative genomics in systemic dimorphic fungi from Ajellomycetaceae.</title>
        <authorList>
            <person name="Munoz J.F."/>
            <person name="Mcewen J.G."/>
            <person name="Clay O.K."/>
            <person name="Cuomo C.A."/>
        </authorList>
    </citation>
    <scope>NUCLEOTIDE SEQUENCE [LARGE SCALE GENOMIC DNA]</scope>
    <source>
        <strain evidence="11 12">UAMH7299</strain>
    </source>
</reference>
<keyword evidence="7 10" id="KW-0067">ATP-binding</keyword>
<dbReference type="STRING" id="1447883.A0A2B7YFJ0"/>
<dbReference type="PROSITE" id="PS00751">
    <property type="entry name" value="TCP1_2"/>
    <property type="match status" value="1"/>
</dbReference>
<dbReference type="InterPro" id="IPR002423">
    <property type="entry name" value="Cpn60/GroEL/TCP-1"/>
</dbReference>
<dbReference type="GO" id="GO:0016887">
    <property type="term" value="F:ATP hydrolysis activity"/>
    <property type="evidence" value="ECO:0007669"/>
    <property type="project" value="InterPro"/>
</dbReference>
<dbReference type="CDD" id="cd03336">
    <property type="entry name" value="TCP1_beta"/>
    <property type="match status" value="1"/>
</dbReference>
<sequence>MQAFNSPTQIFAEDVTEEKGENARLSAFVGAIAVGDLVKSTLGPKGMDKILQSASTGDIMVTNDGATILKSIALDNAAAKVLVNISKVQDDEVGDGTTSVTVLAAELLREAEKLVDRKIHPQTIIEGYRIASRAALEALANVAVDNSKDPVAFRKDLHAIARTTLSSKVLSQDREHFAHLACDAVLRLKGTIDLSHIQIIKKAGGKLSDSYLDEGFILDKKIGVNQPKRLENAKILVANTAMDTDKVKIFGARVKVESTGKLAELEKAEREKMRAKVEKIKAHGINCFVNRQLIYNWPEQLFTDAGIVSIEHADFDGVERLALVTGGEIASTFDHPDQVKLGHCDVIEEVIIGEDTLIKFSGVAAGQACTIVLRGATEQLIDEAERSLHDALAVLSQTVKAPKVTLGGGCAEMVMAKAVEQTAQNTTGKQQLAVDAFAQALKQLPTILADNAGLDSSDLVTRLRQAINNGMTSSGLDLLKPGGGIADMRELGVLESYKLKKAVVSSASEAAELLLRVDNIIRSAPRRRDRV</sequence>
<evidence type="ECO:0000256" key="5">
    <source>
        <dbReference type="ARBA" id="ARBA00022490"/>
    </source>
</evidence>
<evidence type="ECO:0000256" key="3">
    <source>
        <dbReference type="ARBA" id="ARBA00011531"/>
    </source>
</evidence>
<dbReference type="InterPro" id="IPR027413">
    <property type="entry name" value="GROEL-like_equatorial_sf"/>
</dbReference>
<dbReference type="Gene3D" id="3.50.7.10">
    <property type="entry name" value="GroEL"/>
    <property type="match status" value="1"/>
</dbReference>
<dbReference type="EMBL" id="PDNA01000045">
    <property type="protein sequence ID" value="PGH19652.1"/>
    <property type="molecule type" value="Genomic_DNA"/>
</dbReference>
<dbReference type="GO" id="GO:0005832">
    <property type="term" value="C:chaperonin-containing T-complex"/>
    <property type="evidence" value="ECO:0007669"/>
    <property type="project" value="InterPro"/>
</dbReference>
<dbReference type="InterPro" id="IPR053374">
    <property type="entry name" value="TCP-1_chaperonin"/>
</dbReference>
<dbReference type="SUPFAM" id="SSF48592">
    <property type="entry name" value="GroEL equatorial domain-like"/>
    <property type="match status" value="1"/>
</dbReference>
<dbReference type="AlphaFoldDB" id="A0A2B7YFJ0"/>
<dbReference type="Pfam" id="PF00118">
    <property type="entry name" value="Cpn60_TCP1"/>
    <property type="match status" value="1"/>
</dbReference>
<dbReference type="InterPro" id="IPR012716">
    <property type="entry name" value="Chap_CCT_beta"/>
</dbReference>
<evidence type="ECO:0000256" key="4">
    <source>
        <dbReference type="ARBA" id="ARBA00018961"/>
    </source>
</evidence>
<dbReference type="InterPro" id="IPR027409">
    <property type="entry name" value="GroEL-like_apical_dom_sf"/>
</dbReference>